<organism evidence="1 2">
    <name type="scientific">Romboutsia lituseburensis DSM 797</name>
    <dbReference type="NCBI Taxonomy" id="1121325"/>
    <lineage>
        <taxon>Bacteria</taxon>
        <taxon>Bacillati</taxon>
        <taxon>Bacillota</taxon>
        <taxon>Clostridia</taxon>
        <taxon>Peptostreptococcales</taxon>
        <taxon>Peptostreptococcaceae</taxon>
        <taxon>Romboutsia</taxon>
    </lineage>
</organism>
<sequence>MIKVCSMCSGMSIDDLKNALLGKEIEDMCIGECGSEFVGYVEDDLVTASSQEDFIEQVK</sequence>
<dbReference type="EMBL" id="FNGW01000001">
    <property type="protein sequence ID" value="SDL34283.1"/>
    <property type="molecule type" value="Genomic_DNA"/>
</dbReference>
<evidence type="ECO:0000313" key="1">
    <source>
        <dbReference type="EMBL" id="SDL34283.1"/>
    </source>
</evidence>
<keyword evidence="2" id="KW-1185">Reference proteome</keyword>
<evidence type="ECO:0008006" key="3">
    <source>
        <dbReference type="Google" id="ProtNLM"/>
    </source>
</evidence>
<protein>
    <recommendedName>
        <fullName evidence="3">DUF1450 domain-containing protein</fullName>
    </recommendedName>
</protein>
<proteinExistence type="predicted"/>
<dbReference type="Proteomes" id="UP000199068">
    <property type="component" value="Unassembled WGS sequence"/>
</dbReference>
<dbReference type="AlphaFoldDB" id="A0A1G9JAP8"/>
<dbReference type="RefSeq" id="WP_092722636.1">
    <property type="nucleotide sequence ID" value="NZ_FNGW01000001.1"/>
</dbReference>
<dbReference type="STRING" id="1121325.SAMN04515677_101569"/>
<name>A0A1G9JAP8_9FIRM</name>
<accession>A0A1G9JAP8</accession>
<evidence type="ECO:0000313" key="2">
    <source>
        <dbReference type="Proteomes" id="UP000199068"/>
    </source>
</evidence>
<gene>
    <name evidence="1" type="ORF">SAMN04515677_101569</name>
</gene>
<reference evidence="1 2" key="1">
    <citation type="submission" date="2016-10" db="EMBL/GenBank/DDBJ databases">
        <authorList>
            <person name="de Groot N.N."/>
        </authorList>
    </citation>
    <scope>NUCLEOTIDE SEQUENCE [LARGE SCALE GENOMIC DNA]</scope>
    <source>
        <strain evidence="1 2">DSM 797</strain>
    </source>
</reference>